<dbReference type="Proteomes" id="UP000004386">
    <property type="component" value="Unassembled WGS sequence"/>
</dbReference>
<dbReference type="SMART" id="SM01390">
    <property type="entry name" value="Ribosomal_S4"/>
    <property type="match status" value="1"/>
</dbReference>
<comment type="subunit">
    <text evidence="7">Part of the 30S ribosomal subunit. Contacts protein S5. The interaction surface between S4 and S5 is involved in control of translational fidelity.</text>
</comment>
<dbReference type="HOGENOM" id="CLU_092403_0_0_5"/>
<dbReference type="GO" id="GO:0019843">
    <property type="term" value="F:rRNA binding"/>
    <property type="evidence" value="ECO:0007669"/>
    <property type="project" value="UniProtKB-UniRule"/>
</dbReference>
<comment type="function">
    <text evidence="7">One of the primary rRNA binding proteins, it binds directly to 16S rRNA where it nucleates assembly of the body of the 30S subunit.</text>
</comment>
<accession>C4WG19</accession>
<dbReference type="Gene3D" id="1.10.1050.10">
    <property type="entry name" value="Ribosomal Protein S4 Delta 41, Chain A, domain 1"/>
    <property type="match status" value="1"/>
</dbReference>
<dbReference type="NCBIfam" id="TIGR01017">
    <property type="entry name" value="rpsD_bact"/>
    <property type="match status" value="1"/>
</dbReference>
<evidence type="ECO:0000256" key="2">
    <source>
        <dbReference type="ARBA" id="ARBA00022730"/>
    </source>
</evidence>
<dbReference type="Pfam" id="PF00163">
    <property type="entry name" value="Ribosomal_S4"/>
    <property type="match status" value="1"/>
</dbReference>
<keyword evidence="4 7" id="KW-0689">Ribosomal protein</keyword>
<dbReference type="AlphaFoldDB" id="C4WG19"/>
<dbReference type="InterPro" id="IPR036986">
    <property type="entry name" value="S4_RNA-bd_sf"/>
</dbReference>
<dbReference type="PANTHER" id="PTHR11831">
    <property type="entry name" value="30S 40S RIBOSOMAL PROTEIN"/>
    <property type="match status" value="1"/>
</dbReference>
<name>C4WG19_9HYPH</name>
<dbReference type="PROSITE" id="PS00632">
    <property type="entry name" value="RIBOSOMAL_S4"/>
    <property type="match status" value="1"/>
</dbReference>
<dbReference type="InterPro" id="IPR002942">
    <property type="entry name" value="S4_RNA-bd"/>
</dbReference>
<dbReference type="EMBL" id="ACQA01000001">
    <property type="protein sequence ID" value="EEQ95548.1"/>
    <property type="molecule type" value="Genomic_DNA"/>
</dbReference>
<evidence type="ECO:0000313" key="13">
    <source>
        <dbReference type="Proteomes" id="UP000004386"/>
    </source>
</evidence>
<dbReference type="InterPro" id="IPR018079">
    <property type="entry name" value="Ribosomal_uS4_CS"/>
</dbReference>
<evidence type="ECO:0000313" key="12">
    <source>
        <dbReference type="EMBL" id="EEQ95548.1"/>
    </source>
</evidence>
<evidence type="ECO:0000259" key="11">
    <source>
        <dbReference type="SMART" id="SM01390"/>
    </source>
</evidence>
<protein>
    <recommendedName>
        <fullName evidence="6 7">Small ribosomal subunit protein uS4</fullName>
    </recommendedName>
</protein>
<dbReference type="GO" id="GO:0042274">
    <property type="term" value="P:ribosomal small subunit biogenesis"/>
    <property type="evidence" value="ECO:0007669"/>
    <property type="project" value="TreeGrafter"/>
</dbReference>
<evidence type="ECO:0000256" key="3">
    <source>
        <dbReference type="ARBA" id="ARBA00022884"/>
    </source>
</evidence>
<dbReference type="SUPFAM" id="SSF55174">
    <property type="entry name" value="Alpha-L RNA-binding motif"/>
    <property type="match status" value="1"/>
</dbReference>
<sequence>MTKSRHRWRVIALAFHLTCPVDEDCARALHPVSPRKRRAEEGAFPPAPSGAITFEGNAMSKRESAKYKIDRRLGENIWGRPKSPVNRREYGPGQHGQRRKGKLSDFGVQLRAKQKLKGFYGDISEKQFRKTYEEAARRKGDTGENLIGLLESRLDAVVYRAKFVPTIFAARQFINHGHVNVNGRRVNIQSYRLKAGDVVEVREKSKQLVIVLEAVQLAERDVPDYIEVDHNKLVATYSRVPTLTDVPYAVQMEPNLVVEFYSR</sequence>
<dbReference type="HAMAP" id="MF_01306_B">
    <property type="entry name" value="Ribosomal_uS4_B"/>
    <property type="match status" value="1"/>
</dbReference>
<evidence type="ECO:0000256" key="9">
    <source>
        <dbReference type="SAM" id="MobiDB-lite"/>
    </source>
</evidence>
<dbReference type="SMART" id="SM00363">
    <property type="entry name" value="S4"/>
    <property type="match status" value="1"/>
</dbReference>
<dbReference type="GO" id="GO:0006412">
    <property type="term" value="P:translation"/>
    <property type="evidence" value="ECO:0007669"/>
    <property type="project" value="UniProtKB-UniRule"/>
</dbReference>
<proteinExistence type="inferred from homology"/>
<dbReference type="NCBIfam" id="NF003717">
    <property type="entry name" value="PRK05327.1"/>
    <property type="match status" value="1"/>
</dbReference>
<gene>
    <name evidence="7 12" type="primary">rpsD</name>
    <name evidence="12" type="ORF">OINT_1000931</name>
</gene>
<dbReference type="GO" id="GO:0003735">
    <property type="term" value="F:structural constituent of ribosome"/>
    <property type="evidence" value="ECO:0007669"/>
    <property type="project" value="InterPro"/>
</dbReference>
<keyword evidence="5 7" id="KW-0687">Ribonucleoprotein</keyword>
<evidence type="ECO:0000256" key="1">
    <source>
        <dbReference type="ARBA" id="ARBA00007465"/>
    </source>
</evidence>
<evidence type="ECO:0000256" key="5">
    <source>
        <dbReference type="ARBA" id="ARBA00023274"/>
    </source>
</evidence>
<evidence type="ECO:0000256" key="7">
    <source>
        <dbReference type="HAMAP-Rule" id="MF_01306"/>
    </source>
</evidence>
<dbReference type="InterPro" id="IPR022801">
    <property type="entry name" value="Ribosomal_uS4"/>
</dbReference>
<dbReference type="CDD" id="cd00165">
    <property type="entry name" value="S4"/>
    <property type="match status" value="1"/>
</dbReference>
<organism evidence="12 13">
    <name type="scientific">Brucella intermedia LMG 3301</name>
    <dbReference type="NCBI Taxonomy" id="641118"/>
    <lineage>
        <taxon>Bacteria</taxon>
        <taxon>Pseudomonadati</taxon>
        <taxon>Pseudomonadota</taxon>
        <taxon>Alphaproteobacteria</taxon>
        <taxon>Hyphomicrobiales</taxon>
        <taxon>Brucellaceae</taxon>
        <taxon>Brucella/Ochrobactrum group</taxon>
        <taxon>Brucella</taxon>
    </lineage>
</organism>
<feature type="domain" description="RNA-binding S4" evidence="10">
    <location>
        <begin position="152"/>
        <end position="216"/>
    </location>
</feature>
<feature type="region of interest" description="Disordered" evidence="9">
    <location>
        <begin position="35"/>
        <end position="54"/>
    </location>
</feature>
<dbReference type="Pfam" id="PF01479">
    <property type="entry name" value="S4"/>
    <property type="match status" value="1"/>
</dbReference>
<keyword evidence="2 7" id="KW-0699">rRNA-binding</keyword>
<comment type="caution">
    <text evidence="12">The sequence shown here is derived from an EMBL/GenBank/DDBJ whole genome shotgun (WGS) entry which is preliminary data.</text>
</comment>
<evidence type="ECO:0000256" key="8">
    <source>
        <dbReference type="RuleBase" id="RU003699"/>
    </source>
</evidence>
<reference evidence="12 13" key="1">
    <citation type="submission" date="2009-05" db="EMBL/GenBank/DDBJ databases">
        <authorList>
            <person name="Setubal J.C."/>
            <person name="Boyle S."/>
            <person name="Crasta O.R."/>
            <person name="Gillespie J.J."/>
            <person name="Kenyon R.W."/>
            <person name="Lu J."/>
            <person name="Mane S."/>
            <person name="Nagrani S."/>
            <person name="Shallom J.M."/>
            <person name="Shallom S."/>
            <person name="Shukla M."/>
            <person name="Snyder E.E."/>
            <person name="Sobral B.W."/>
            <person name="Wattam A.R."/>
            <person name="Will R."/>
            <person name="Williams K."/>
            <person name="Yoo H."/>
            <person name="Munk C."/>
            <person name="Tapia R."/>
            <person name="Green L."/>
            <person name="Rogers Y."/>
            <person name="Detter J.C."/>
            <person name="Bruce D."/>
            <person name="Brettin T.S."/>
            <person name="Tsolis R."/>
        </authorList>
    </citation>
    <scope>NUCLEOTIDE SEQUENCE [LARGE SCALE GENOMIC DNA]</scope>
    <source>
        <strain evidence="12 13">LMG 3301</strain>
    </source>
</reference>
<feature type="domain" description="Small ribosomal subunit protein uS4 N-terminal" evidence="11">
    <location>
        <begin position="61"/>
        <end position="151"/>
    </location>
</feature>
<evidence type="ECO:0000259" key="10">
    <source>
        <dbReference type="SMART" id="SM00363"/>
    </source>
</evidence>
<comment type="function">
    <text evidence="7">With S5 and S12 plays an important role in translational accuracy.</text>
</comment>
<dbReference type="GO" id="GO:0015935">
    <property type="term" value="C:small ribosomal subunit"/>
    <property type="evidence" value="ECO:0007669"/>
    <property type="project" value="InterPro"/>
</dbReference>
<dbReference type="InterPro" id="IPR005709">
    <property type="entry name" value="Ribosomal_uS4_bac-type"/>
</dbReference>
<dbReference type="PROSITE" id="PS50889">
    <property type="entry name" value="S4"/>
    <property type="match status" value="1"/>
</dbReference>
<dbReference type="InterPro" id="IPR001912">
    <property type="entry name" value="Ribosomal_uS4_N"/>
</dbReference>
<dbReference type="PANTHER" id="PTHR11831:SF4">
    <property type="entry name" value="SMALL RIBOSOMAL SUBUNIT PROTEIN US4M"/>
    <property type="match status" value="1"/>
</dbReference>
<evidence type="ECO:0000256" key="6">
    <source>
        <dbReference type="ARBA" id="ARBA00035254"/>
    </source>
</evidence>
<comment type="similarity">
    <text evidence="1 7 8">Belongs to the universal ribosomal protein uS4 family.</text>
</comment>
<feature type="region of interest" description="Disordered" evidence="9">
    <location>
        <begin position="78"/>
        <end position="104"/>
    </location>
</feature>
<evidence type="ECO:0000256" key="4">
    <source>
        <dbReference type="ARBA" id="ARBA00022980"/>
    </source>
</evidence>
<dbReference type="Gene3D" id="3.10.290.10">
    <property type="entry name" value="RNA-binding S4 domain"/>
    <property type="match status" value="1"/>
</dbReference>
<keyword evidence="3 7" id="KW-0694">RNA-binding</keyword>
<dbReference type="FunFam" id="3.10.290.10:FF:000001">
    <property type="entry name" value="30S ribosomal protein S4"/>
    <property type="match status" value="1"/>
</dbReference>